<evidence type="ECO:0008006" key="3">
    <source>
        <dbReference type="Google" id="ProtNLM"/>
    </source>
</evidence>
<comment type="caution">
    <text evidence="1">The sequence shown here is derived from an EMBL/GenBank/DDBJ whole genome shotgun (WGS) entry which is preliminary data.</text>
</comment>
<dbReference type="Proteomes" id="UP000010164">
    <property type="component" value="Unassembled WGS sequence"/>
</dbReference>
<evidence type="ECO:0000313" key="1">
    <source>
        <dbReference type="EMBL" id="EKF75154.1"/>
    </source>
</evidence>
<sequence length="116" mass="13523">MNFEKMSENEILAIATPIMDNLMEASTKIDHEAHIRDFTDRMKKIVTKEYLQKVCLQYQKEKGFFSERKPVAVFKRPDSAAIIWKQSFTKAKGEFVAEMVLVNQNGRFLCDHAMVF</sequence>
<dbReference type="AlphaFoldDB" id="L0WEJ8"/>
<reference evidence="1 2" key="1">
    <citation type="journal article" date="2012" name="J. Bacteriol.">
        <title>Genome Sequence of the Alkane-Degrading Bacterium Alcanivorax hongdengensis Type Strain A-11-3.</title>
        <authorList>
            <person name="Lai Q."/>
            <person name="Shao Z."/>
        </authorList>
    </citation>
    <scope>NUCLEOTIDE SEQUENCE [LARGE SCALE GENOMIC DNA]</scope>
    <source>
        <strain evidence="1 2">A-11-3</strain>
    </source>
</reference>
<evidence type="ECO:0000313" key="2">
    <source>
        <dbReference type="Proteomes" id="UP000010164"/>
    </source>
</evidence>
<accession>L0WEJ8</accession>
<organism evidence="1 2">
    <name type="scientific">Alcanivorax hongdengensis A-11-3</name>
    <dbReference type="NCBI Taxonomy" id="1177179"/>
    <lineage>
        <taxon>Bacteria</taxon>
        <taxon>Pseudomonadati</taxon>
        <taxon>Pseudomonadota</taxon>
        <taxon>Gammaproteobacteria</taxon>
        <taxon>Oceanospirillales</taxon>
        <taxon>Alcanivoracaceae</taxon>
        <taxon>Alcanivorax</taxon>
    </lineage>
</organism>
<protein>
    <recommendedName>
        <fullName evidence="3">DUF4440 domain-containing protein</fullName>
    </recommendedName>
</protein>
<name>L0WEJ8_9GAMM</name>
<dbReference type="eggNOG" id="ENOG50341U7">
    <property type="taxonomic scope" value="Bacteria"/>
</dbReference>
<dbReference type="EMBL" id="AMRJ01000004">
    <property type="protein sequence ID" value="EKF75154.1"/>
    <property type="molecule type" value="Genomic_DNA"/>
</dbReference>
<gene>
    <name evidence="1" type="ORF">A11A3_04220</name>
</gene>
<dbReference type="OrthoDB" id="5734488at2"/>
<dbReference type="RefSeq" id="WP_008928029.1">
    <property type="nucleotide sequence ID" value="NZ_AMRJ01000004.1"/>
</dbReference>
<proteinExistence type="predicted"/>
<keyword evidence="2" id="KW-1185">Reference proteome</keyword>
<dbReference type="PATRIC" id="fig|1177179.3.peg.841"/>